<dbReference type="Proteomes" id="UP001055811">
    <property type="component" value="Linkage Group LG06"/>
</dbReference>
<organism evidence="1 2">
    <name type="scientific">Cichorium intybus</name>
    <name type="common">Chicory</name>
    <dbReference type="NCBI Taxonomy" id="13427"/>
    <lineage>
        <taxon>Eukaryota</taxon>
        <taxon>Viridiplantae</taxon>
        <taxon>Streptophyta</taxon>
        <taxon>Embryophyta</taxon>
        <taxon>Tracheophyta</taxon>
        <taxon>Spermatophyta</taxon>
        <taxon>Magnoliopsida</taxon>
        <taxon>eudicotyledons</taxon>
        <taxon>Gunneridae</taxon>
        <taxon>Pentapetalae</taxon>
        <taxon>asterids</taxon>
        <taxon>campanulids</taxon>
        <taxon>Asterales</taxon>
        <taxon>Asteraceae</taxon>
        <taxon>Cichorioideae</taxon>
        <taxon>Cichorieae</taxon>
        <taxon>Cichoriinae</taxon>
        <taxon>Cichorium</taxon>
    </lineage>
</organism>
<comment type="caution">
    <text evidence="1">The sequence shown here is derived from an EMBL/GenBank/DDBJ whole genome shotgun (WGS) entry which is preliminary data.</text>
</comment>
<sequence>MKVDVFVLKHVVQPNTAKDAVDYQLLTWLGFSSYAKRKATTQFFFYTKQNTNITVSRIVGKYPSTWQQWKSNLSV</sequence>
<protein>
    <submittedName>
        <fullName evidence="1">Uncharacterized protein</fullName>
    </submittedName>
</protein>
<evidence type="ECO:0000313" key="1">
    <source>
        <dbReference type="EMBL" id="KAI3722618.1"/>
    </source>
</evidence>
<keyword evidence="2" id="KW-1185">Reference proteome</keyword>
<evidence type="ECO:0000313" key="2">
    <source>
        <dbReference type="Proteomes" id="UP001055811"/>
    </source>
</evidence>
<accession>A0ACB9BL19</accession>
<gene>
    <name evidence="1" type="ORF">L2E82_33659</name>
</gene>
<reference evidence="2" key="1">
    <citation type="journal article" date="2022" name="Mol. Ecol. Resour.">
        <title>The genomes of chicory, endive, great burdock and yacon provide insights into Asteraceae palaeo-polyploidization history and plant inulin production.</title>
        <authorList>
            <person name="Fan W."/>
            <person name="Wang S."/>
            <person name="Wang H."/>
            <person name="Wang A."/>
            <person name="Jiang F."/>
            <person name="Liu H."/>
            <person name="Zhao H."/>
            <person name="Xu D."/>
            <person name="Zhang Y."/>
        </authorList>
    </citation>
    <scope>NUCLEOTIDE SEQUENCE [LARGE SCALE GENOMIC DNA]</scope>
    <source>
        <strain evidence="2">cv. Punajuju</strain>
    </source>
</reference>
<reference evidence="1 2" key="2">
    <citation type="journal article" date="2022" name="Mol. Ecol. Resour.">
        <title>The genomes of chicory, endive, great burdock and yacon provide insights into Asteraceae paleo-polyploidization history and plant inulin production.</title>
        <authorList>
            <person name="Fan W."/>
            <person name="Wang S."/>
            <person name="Wang H."/>
            <person name="Wang A."/>
            <person name="Jiang F."/>
            <person name="Liu H."/>
            <person name="Zhao H."/>
            <person name="Xu D."/>
            <person name="Zhang Y."/>
        </authorList>
    </citation>
    <scope>NUCLEOTIDE SEQUENCE [LARGE SCALE GENOMIC DNA]</scope>
    <source>
        <strain evidence="2">cv. Punajuju</strain>
        <tissue evidence="1">Leaves</tissue>
    </source>
</reference>
<name>A0ACB9BL19_CICIN</name>
<dbReference type="EMBL" id="CM042014">
    <property type="protein sequence ID" value="KAI3722618.1"/>
    <property type="molecule type" value="Genomic_DNA"/>
</dbReference>
<proteinExistence type="predicted"/>